<dbReference type="GO" id="GO:0004415">
    <property type="term" value="F:hyalurononglucosaminidase activity"/>
    <property type="evidence" value="ECO:0007669"/>
    <property type="project" value="UniProtKB-UniRule"/>
</dbReference>
<protein>
    <recommendedName>
        <fullName evidence="3">Hyaluronidase</fullName>
        <ecNumber evidence="3">3.2.1.35</ecNumber>
    </recommendedName>
</protein>
<keyword evidence="3" id="KW-0326">Glycosidase</keyword>
<evidence type="ECO:0000313" key="5">
    <source>
        <dbReference type="Proteomes" id="UP000095283"/>
    </source>
</evidence>
<evidence type="ECO:0000256" key="3">
    <source>
        <dbReference type="RuleBase" id="RU610713"/>
    </source>
</evidence>
<dbReference type="PRINTS" id="PR00846">
    <property type="entry name" value="GLHYDRLASE56"/>
</dbReference>
<evidence type="ECO:0000256" key="2">
    <source>
        <dbReference type="ARBA" id="ARBA00023157"/>
    </source>
</evidence>
<dbReference type="PANTHER" id="PTHR11769:SF35">
    <property type="entry name" value="HYALURONIDASE"/>
    <property type="match status" value="1"/>
</dbReference>
<evidence type="ECO:0000256" key="1">
    <source>
        <dbReference type="ARBA" id="ARBA00008871"/>
    </source>
</evidence>
<dbReference type="Gene3D" id="3.20.20.70">
    <property type="entry name" value="Aldolase class I"/>
    <property type="match status" value="1"/>
</dbReference>
<dbReference type="PROSITE" id="PS00028">
    <property type="entry name" value="ZINC_FINGER_C2H2_1"/>
    <property type="match status" value="1"/>
</dbReference>
<dbReference type="AlphaFoldDB" id="A0A1I7XEJ4"/>
<dbReference type="PROSITE" id="PS51257">
    <property type="entry name" value="PROKAR_LIPOPROTEIN"/>
    <property type="match status" value="1"/>
</dbReference>
<dbReference type="Pfam" id="PF01630">
    <property type="entry name" value="Glyco_hydro_56"/>
    <property type="match status" value="1"/>
</dbReference>
<keyword evidence="5" id="KW-1185">Reference proteome</keyword>
<dbReference type="Proteomes" id="UP000095283">
    <property type="component" value="Unplaced"/>
</dbReference>
<dbReference type="PANTHER" id="PTHR11769">
    <property type="entry name" value="HYALURONIDASE"/>
    <property type="match status" value="1"/>
</dbReference>
<dbReference type="InterPro" id="IPR013785">
    <property type="entry name" value="Aldolase_TIM"/>
</dbReference>
<dbReference type="GO" id="GO:0030214">
    <property type="term" value="P:hyaluronan catabolic process"/>
    <property type="evidence" value="ECO:0007669"/>
    <property type="project" value="TreeGrafter"/>
</dbReference>
<dbReference type="SUPFAM" id="SSF51445">
    <property type="entry name" value="(Trans)glycosidases"/>
    <property type="match status" value="1"/>
</dbReference>
<keyword evidence="3" id="KW-0378">Hydrolase</keyword>
<evidence type="ECO:0000313" key="6">
    <source>
        <dbReference type="WBParaSite" id="Hba_15959"/>
    </source>
</evidence>
<dbReference type="InterPro" id="IPR018155">
    <property type="entry name" value="Hyaluronidase"/>
</dbReference>
<feature type="domain" description="C2H2-type" evidence="4">
    <location>
        <begin position="81"/>
        <end position="105"/>
    </location>
</feature>
<comment type="catalytic activity">
    <reaction evidence="3">
        <text>Random hydrolysis of (1-&gt;4)-linkages between N-acetyl-beta-D-glucosamine and D-glucuronate residues in hyaluronate.</text>
        <dbReference type="EC" id="3.2.1.35"/>
    </reaction>
</comment>
<evidence type="ECO:0000259" key="4">
    <source>
        <dbReference type="PROSITE" id="PS00028"/>
    </source>
</evidence>
<keyword evidence="2" id="KW-1015">Disulfide bond</keyword>
<dbReference type="GO" id="GO:0005975">
    <property type="term" value="P:carbohydrate metabolic process"/>
    <property type="evidence" value="ECO:0007669"/>
    <property type="project" value="InterPro"/>
</dbReference>
<accession>A0A1I7XEJ4</accession>
<comment type="similarity">
    <text evidence="1 3">Belongs to the glycosyl hydrolase 56 family.</text>
</comment>
<organism evidence="5 6">
    <name type="scientific">Heterorhabditis bacteriophora</name>
    <name type="common">Entomopathogenic nematode worm</name>
    <dbReference type="NCBI Taxonomy" id="37862"/>
    <lineage>
        <taxon>Eukaryota</taxon>
        <taxon>Metazoa</taxon>
        <taxon>Ecdysozoa</taxon>
        <taxon>Nematoda</taxon>
        <taxon>Chromadorea</taxon>
        <taxon>Rhabditida</taxon>
        <taxon>Rhabditina</taxon>
        <taxon>Rhabditomorpha</taxon>
        <taxon>Strongyloidea</taxon>
        <taxon>Heterorhabditidae</taxon>
        <taxon>Heterorhabditis</taxon>
    </lineage>
</organism>
<dbReference type="InterPro" id="IPR013087">
    <property type="entry name" value="Znf_C2H2_type"/>
</dbReference>
<dbReference type="EC" id="3.2.1.35" evidence="3"/>
<dbReference type="WBParaSite" id="Hba_15959">
    <property type="protein sequence ID" value="Hba_15959"/>
    <property type="gene ID" value="Hba_15959"/>
</dbReference>
<reference evidence="6" key="1">
    <citation type="submission" date="2016-11" db="UniProtKB">
        <authorList>
            <consortium name="WormBaseParasite"/>
        </authorList>
    </citation>
    <scope>IDENTIFICATION</scope>
</reference>
<sequence length="570" mass="65199">MLIIRFSTIALNKGLCYTNQVLVLQVAWIVAVSCSQVKLTPGNRWRYEIRRCRKTSWLSALFIFVATNAKSSSSRSLSCLCVCVSCRHFFIRDRTILGHLSSILHTVDSESINATSAADSNDADRLIRWSPQNFPFFTVIQLARSSTTLLCTIFFLVTQEVHNSLPGALDDICNPLHRVTDHDFKGDQIVLFYEYDFGYFPYFNNSDPKQPVNGGLPQKCPIWKHLLRVSEQIRVAIPREDFAGIAVIDIEEWRPLYHLNWGRKKVYKSESIQLIREQYPNISYKSADELARKEFNAYARKIFLSTIGLAKRLRPYAKWGFYGFPYCNYGAGSQGDSMCNEQFRAYNDELSFVTNSGNAIFPSIYLANNDSHIEHFRYIQAIMMECQRVAAFANPPLPIFPYDKFEYKPYEFLDSFYTKFEMWMFGEDIMDGIAKAIPTASSVTQIIDNFILNEDEDVSKITADLGSLLLLIFVVPSTTDAPSSLGSFAKSLISHFEYQSRAKLVEEAFEKVKKHIRVHSEYPQTALLSSKKQLERLFSIRVKALQLGYLNKENIYIQISHPASSRSGAL</sequence>
<dbReference type="InterPro" id="IPR017853">
    <property type="entry name" value="GH"/>
</dbReference>
<proteinExistence type="inferred from homology"/>
<name>A0A1I7XEJ4_HETBA</name>